<proteinExistence type="predicted"/>
<gene>
    <name evidence="2" type="ORF">QBC33DRAFT_376609</name>
</gene>
<dbReference type="Proteomes" id="UP001244011">
    <property type="component" value="Unassembled WGS sequence"/>
</dbReference>
<reference evidence="2" key="1">
    <citation type="submission" date="2023-06" db="EMBL/GenBank/DDBJ databases">
        <title>Genome-scale phylogeny and comparative genomics of the fungal order Sordariales.</title>
        <authorList>
            <consortium name="Lawrence Berkeley National Laboratory"/>
            <person name="Hensen N."/>
            <person name="Bonometti L."/>
            <person name="Westerberg I."/>
            <person name="Brannstrom I.O."/>
            <person name="Guillou S."/>
            <person name="Cros-Aarteil S."/>
            <person name="Calhoun S."/>
            <person name="Haridas S."/>
            <person name="Kuo A."/>
            <person name="Mondo S."/>
            <person name="Pangilinan J."/>
            <person name="Riley R."/>
            <person name="Labutti K."/>
            <person name="Andreopoulos B."/>
            <person name="Lipzen A."/>
            <person name="Chen C."/>
            <person name="Yanf M."/>
            <person name="Daum C."/>
            <person name="Ng V."/>
            <person name="Clum A."/>
            <person name="Steindorff A."/>
            <person name="Ohm R."/>
            <person name="Martin F."/>
            <person name="Silar P."/>
            <person name="Natvig D."/>
            <person name="Lalanne C."/>
            <person name="Gautier V."/>
            <person name="Ament-Velasquez S.L."/>
            <person name="Kruys A."/>
            <person name="Hutchinson M.I."/>
            <person name="Powell A.J."/>
            <person name="Barry K."/>
            <person name="Miller A.N."/>
            <person name="Grigoriev I.V."/>
            <person name="Debuchy R."/>
            <person name="Gladieux P."/>
            <person name="Thoren M.H."/>
            <person name="Johannesson H."/>
        </authorList>
    </citation>
    <scope>NUCLEOTIDE SEQUENCE</scope>
    <source>
        <strain evidence="2">8032-3</strain>
    </source>
</reference>
<sequence>MLLLLTAKPETRFCPLFPILPSCTNPTFLQPTLHTAHSACIAIASSNNSATHTRTAADQVRRSTAHQQAFLGLVVFFKYPTRRATNPWQHNYCAVHSNLRFPAIRRPARPRRANHCPSHFSGVTSSRRRATEQRTAAARLGTCPTPRGTGPLQLADRAPETEPPAYHCSKAIRHQVAAVHKRPVSPSDPQQSTHHLAPPTPSRSHST</sequence>
<evidence type="ECO:0000256" key="1">
    <source>
        <dbReference type="SAM" id="MobiDB-lite"/>
    </source>
</evidence>
<dbReference type="GeneID" id="85307213"/>
<dbReference type="RefSeq" id="XP_060284631.1">
    <property type="nucleotide sequence ID" value="XM_060424026.1"/>
</dbReference>
<keyword evidence="3" id="KW-1185">Reference proteome</keyword>
<accession>A0AAJ0FMM5</accession>
<evidence type="ECO:0000313" key="2">
    <source>
        <dbReference type="EMBL" id="KAK1768418.1"/>
    </source>
</evidence>
<feature type="region of interest" description="Disordered" evidence="1">
    <location>
        <begin position="176"/>
        <end position="207"/>
    </location>
</feature>
<feature type="region of interest" description="Disordered" evidence="1">
    <location>
        <begin position="110"/>
        <end position="164"/>
    </location>
</feature>
<dbReference type="AlphaFoldDB" id="A0AAJ0FMM5"/>
<dbReference type="EMBL" id="MU839005">
    <property type="protein sequence ID" value="KAK1768418.1"/>
    <property type="molecule type" value="Genomic_DNA"/>
</dbReference>
<evidence type="ECO:0000313" key="3">
    <source>
        <dbReference type="Proteomes" id="UP001244011"/>
    </source>
</evidence>
<protein>
    <submittedName>
        <fullName evidence="2">Uncharacterized protein</fullName>
    </submittedName>
</protein>
<organism evidence="2 3">
    <name type="scientific">Phialemonium atrogriseum</name>
    <dbReference type="NCBI Taxonomy" id="1093897"/>
    <lineage>
        <taxon>Eukaryota</taxon>
        <taxon>Fungi</taxon>
        <taxon>Dikarya</taxon>
        <taxon>Ascomycota</taxon>
        <taxon>Pezizomycotina</taxon>
        <taxon>Sordariomycetes</taxon>
        <taxon>Sordariomycetidae</taxon>
        <taxon>Cephalothecales</taxon>
        <taxon>Cephalothecaceae</taxon>
        <taxon>Phialemonium</taxon>
    </lineage>
</organism>
<comment type="caution">
    <text evidence="2">The sequence shown here is derived from an EMBL/GenBank/DDBJ whole genome shotgun (WGS) entry which is preliminary data.</text>
</comment>
<name>A0AAJ0FMM5_9PEZI</name>